<comment type="subcellular location">
    <subcellularLocation>
        <location evidence="1">Cell membrane</location>
        <topology evidence="1">Multi-pass membrane protein</topology>
    </subcellularLocation>
</comment>
<keyword evidence="4 7" id="KW-0812">Transmembrane</keyword>
<feature type="transmembrane region" description="Helical" evidence="7">
    <location>
        <begin position="32"/>
        <end position="55"/>
    </location>
</feature>
<comment type="similarity">
    <text evidence="2">Belongs to the DedA family.</text>
</comment>
<protein>
    <submittedName>
        <fullName evidence="9">Membrane protein</fullName>
    </submittedName>
</protein>
<feature type="domain" description="Phosphatidic acid phosphatase type 2/haloperoxidase" evidence="8">
    <location>
        <begin position="330"/>
        <end position="441"/>
    </location>
</feature>
<dbReference type="EMBL" id="AP021879">
    <property type="protein sequence ID" value="BBO88865.1"/>
    <property type="molecule type" value="Genomic_DNA"/>
</dbReference>
<dbReference type="PANTHER" id="PTHR30353:SF15">
    <property type="entry name" value="INNER MEMBRANE PROTEIN YABI"/>
    <property type="match status" value="1"/>
</dbReference>
<dbReference type="InterPro" id="IPR025902">
    <property type="entry name" value="LssY-like-C_dom"/>
</dbReference>
<dbReference type="CDD" id="cd03392">
    <property type="entry name" value="PAP2_like_2"/>
    <property type="match status" value="1"/>
</dbReference>
<evidence type="ECO:0000256" key="5">
    <source>
        <dbReference type="ARBA" id="ARBA00022989"/>
    </source>
</evidence>
<dbReference type="InterPro" id="IPR036938">
    <property type="entry name" value="PAP2/HPO_sf"/>
</dbReference>
<dbReference type="Pfam" id="PF14067">
    <property type="entry name" value="LssY_C"/>
    <property type="match status" value="1"/>
</dbReference>
<feature type="transmembrane region" description="Helical" evidence="7">
    <location>
        <begin position="143"/>
        <end position="166"/>
    </location>
</feature>
<proteinExistence type="inferred from homology"/>
<dbReference type="Proteomes" id="UP000422108">
    <property type="component" value="Chromosome"/>
</dbReference>
<evidence type="ECO:0000256" key="2">
    <source>
        <dbReference type="ARBA" id="ARBA00010792"/>
    </source>
</evidence>
<feature type="transmembrane region" description="Helical" evidence="7">
    <location>
        <begin position="426"/>
        <end position="444"/>
    </location>
</feature>
<dbReference type="InterPro" id="IPR032816">
    <property type="entry name" value="VTT_dom"/>
</dbReference>
<feature type="transmembrane region" description="Helical" evidence="7">
    <location>
        <begin position="308"/>
        <end position="324"/>
    </location>
</feature>
<dbReference type="SMART" id="SM00014">
    <property type="entry name" value="acidPPc"/>
    <property type="match status" value="1"/>
</dbReference>
<reference evidence="9 10" key="1">
    <citation type="submission" date="2019-11" db="EMBL/GenBank/DDBJ databases">
        <title>Comparative genomics of hydrocarbon-degrading Desulfosarcina strains.</title>
        <authorList>
            <person name="Watanabe M."/>
            <person name="Kojima H."/>
            <person name="Fukui M."/>
        </authorList>
    </citation>
    <scope>NUCLEOTIDE SEQUENCE [LARGE SCALE GENOMIC DNA]</scope>
    <source>
        <strain evidence="10">oXyS1</strain>
    </source>
</reference>
<evidence type="ECO:0000256" key="3">
    <source>
        <dbReference type="ARBA" id="ARBA00022475"/>
    </source>
</evidence>
<dbReference type="InterPro" id="IPR000326">
    <property type="entry name" value="PAP2/HPO"/>
</dbReference>
<dbReference type="PANTHER" id="PTHR30353">
    <property type="entry name" value="INNER MEMBRANE PROTEIN DEDA-RELATED"/>
    <property type="match status" value="1"/>
</dbReference>
<dbReference type="Pfam" id="PF09335">
    <property type="entry name" value="VTT_dom"/>
    <property type="match status" value="1"/>
</dbReference>
<feature type="transmembrane region" description="Helical" evidence="7">
    <location>
        <begin position="364"/>
        <end position="388"/>
    </location>
</feature>
<feature type="transmembrane region" description="Helical" evidence="7">
    <location>
        <begin position="6"/>
        <end position="25"/>
    </location>
</feature>
<evidence type="ECO:0000259" key="8">
    <source>
        <dbReference type="SMART" id="SM00014"/>
    </source>
</evidence>
<feature type="transmembrane region" description="Helical" evidence="7">
    <location>
        <begin position="331"/>
        <end position="352"/>
    </location>
</feature>
<dbReference type="Gene3D" id="1.20.144.10">
    <property type="entry name" value="Phosphatidic acid phosphatase type 2/haloperoxidase"/>
    <property type="match status" value="1"/>
</dbReference>
<sequence length="689" mass="76257">MHYLNTVLAFIGHHPALAYGVVFLVSLSESLAIVGLIVPGTVIMFGVGAVVATGHLALKPVLLLAAAGAIAGDGISYWLGRHYHDDLRRMWPFSRYPGMLRMGAAFFKRHGGKSVLFGRFVGPVRPVIPVVAGMLGMRPLQFVIVNVLSAVGWALAYVLPGVFFGTSLAVAGAVSTRLAVLVFILLASIWGFVWFIRKLAALIEHRGPIWIAELHAWTKKSSSAHRLARPLKDALSIIFLRQQSEALFFLFLVLTLFVAGWGFLGVLQDVLARDPLVMADQAVYNYFQALRTPWADRVFVTVTELGDSFVNLCLAGAVLLVLLGKRCYRTAGFWAATLMGGLLGVQLLKWMIHLPRPVAIYQGASAYGFPSGHATMSVILYGFLAILLARKLPGVWRWGLFASVIVISFVIGLSRLYLGAHWLSDILGGLFIGTSWAALLGIAYLHGSADILPRRWLGLVVVLTIGLAGSWHVAQRHAKDLVFYAPRHKVQFISMAGWRSDGWRNLPAWRIDMAGEREQPLTLQWHGPADRLAADLSKKGWRHSPPLSVVSFLGLFSPDTPIENLLSLPRLHDGRAERLHLIYTTQDRRLVLRLWPSDVALTGDDLPVFVGTIAEQRHQQVADLITIVRDSGEYDRSLDEVAQTLGDGFDVRRVHRTNHEIQAENELHRLHWHGDVLLISEKGQKRTNP</sequence>
<evidence type="ECO:0000313" key="9">
    <source>
        <dbReference type="EMBL" id="BBO88865.1"/>
    </source>
</evidence>
<keyword evidence="6 7" id="KW-0472">Membrane</keyword>
<organism evidence="9 10">
    <name type="scientific">Desulfosarcina ovata subsp. ovata</name>
    <dbReference type="NCBI Taxonomy" id="2752305"/>
    <lineage>
        <taxon>Bacteria</taxon>
        <taxon>Pseudomonadati</taxon>
        <taxon>Thermodesulfobacteriota</taxon>
        <taxon>Desulfobacteria</taxon>
        <taxon>Desulfobacterales</taxon>
        <taxon>Desulfosarcinaceae</taxon>
        <taxon>Desulfosarcina</taxon>
    </lineage>
</organism>
<feature type="transmembrane region" description="Helical" evidence="7">
    <location>
        <begin position="400"/>
        <end position="420"/>
    </location>
</feature>
<dbReference type="AlphaFoldDB" id="A0A5K8A8K0"/>
<dbReference type="InterPro" id="IPR032818">
    <property type="entry name" value="DedA-like"/>
</dbReference>
<dbReference type="GO" id="GO:0005886">
    <property type="term" value="C:plasma membrane"/>
    <property type="evidence" value="ECO:0007669"/>
    <property type="project" value="UniProtKB-SubCell"/>
</dbReference>
<evidence type="ECO:0000256" key="7">
    <source>
        <dbReference type="SAM" id="Phobius"/>
    </source>
</evidence>
<accession>A0A5K8A8K0</accession>
<gene>
    <name evidence="9" type="ORF">DSCOOX_20450</name>
</gene>
<evidence type="ECO:0000256" key="1">
    <source>
        <dbReference type="ARBA" id="ARBA00004651"/>
    </source>
</evidence>
<evidence type="ECO:0000256" key="6">
    <source>
        <dbReference type="ARBA" id="ARBA00023136"/>
    </source>
</evidence>
<dbReference type="Pfam" id="PF01569">
    <property type="entry name" value="PAP2"/>
    <property type="match status" value="1"/>
</dbReference>
<evidence type="ECO:0000256" key="4">
    <source>
        <dbReference type="ARBA" id="ARBA00022692"/>
    </source>
</evidence>
<keyword evidence="5 7" id="KW-1133">Transmembrane helix</keyword>
<name>A0A5K8A8K0_9BACT</name>
<keyword evidence="10" id="KW-1185">Reference proteome</keyword>
<feature type="transmembrane region" description="Helical" evidence="7">
    <location>
        <begin position="178"/>
        <end position="196"/>
    </location>
</feature>
<evidence type="ECO:0000313" key="10">
    <source>
        <dbReference type="Proteomes" id="UP000422108"/>
    </source>
</evidence>
<feature type="transmembrane region" description="Helical" evidence="7">
    <location>
        <begin position="246"/>
        <end position="267"/>
    </location>
</feature>
<dbReference type="SUPFAM" id="SSF48317">
    <property type="entry name" value="Acid phosphatase/Vanadium-dependent haloperoxidase"/>
    <property type="match status" value="1"/>
</dbReference>
<dbReference type="RefSeq" id="WP_155310130.1">
    <property type="nucleotide sequence ID" value="NZ_AP021879.1"/>
</dbReference>
<feature type="transmembrane region" description="Helical" evidence="7">
    <location>
        <begin position="456"/>
        <end position="474"/>
    </location>
</feature>
<keyword evidence="3" id="KW-1003">Cell membrane</keyword>
<feature type="transmembrane region" description="Helical" evidence="7">
    <location>
        <begin position="61"/>
        <end position="80"/>
    </location>
</feature>